<name>A0A9X2S6Z6_9BACL</name>
<evidence type="ECO:0000313" key="3">
    <source>
        <dbReference type="EMBL" id="MCR2802520.1"/>
    </source>
</evidence>
<dbReference type="RefSeq" id="WP_257442054.1">
    <property type="nucleotide sequence ID" value="NZ_JANIPJ010000001.1"/>
</dbReference>
<evidence type="ECO:0000313" key="4">
    <source>
        <dbReference type="Proteomes" id="UP001141950"/>
    </source>
</evidence>
<accession>A0A9X2S6Z6</accession>
<keyword evidence="4" id="KW-1185">Reference proteome</keyword>
<reference evidence="3" key="1">
    <citation type="submission" date="2022-08" db="EMBL/GenBank/DDBJ databases">
        <title>The genomic sequence of strain Paenibacillus sp. SCIV0701.</title>
        <authorList>
            <person name="Zhao H."/>
        </authorList>
    </citation>
    <scope>NUCLEOTIDE SEQUENCE</scope>
    <source>
        <strain evidence="3">SCIV0701</strain>
    </source>
</reference>
<dbReference type="Proteomes" id="UP001141950">
    <property type="component" value="Unassembled WGS sequence"/>
</dbReference>
<dbReference type="InterPro" id="IPR001173">
    <property type="entry name" value="Glyco_trans_2-like"/>
</dbReference>
<organism evidence="3 4">
    <name type="scientific">Paenibacillus soyae</name>
    <dbReference type="NCBI Taxonomy" id="2969249"/>
    <lineage>
        <taxon>Bacteria</taxon>
        <taxon>Bacillati</taxon>
        <taxon>Bacillota</taxon>
        <taxon>Bacilli</taxon>
        <taxon>Bacillales</taxon>
        <taxon>Paenibacillaceae</taxon>
        <taxon>Paenibacillus</taxon>
    </lineage>
</organism>
<proteinExistence type="inferred from homology"/>
<gene>
    <name evidence="3" type="ORF">NQZ67_01375</name>
</gene>
<dbReference type="CDD" id="cd00761">
    <property type="entry name" value="Glyco_tranf_GTA_type"/>
    <property type="match status" value="1"/>
</dbReference>
<feature type="domain" description="Glycosyltransferase 2-like" evidence="2">
    <location>
        <begin position="5"/>
        <end position="178"/>
    </location>
</feature>
<dbReference type="SUPFAM" id="SSF53448">
    <property type="entry name" value="Nucleotide-diphospho-sugar transferases"/>
    <property type="match status" value="1"/>
</dbReference>
<dbReference type="PANTHER" id="PTHR22916:SF3">
    <property type="entry name" value="UDP-GLCNAC:BETAGAL BETA-1,3-N-ACETYLGLUCOSAMINYLTRANSFERASE-LIKE PROTEIN 1"/>
    <property type="match status" value="1"/>
</dbReference>
<protein>
    <submittedName>
        <fullName evidence="3">Glycosyltransferase</fullName>
    </submittedName>
</protein>
<comment type="similarity">
    <text evidence="1">Belongs to the glycosyltransferase 2 family.</text>
</comment>
<sequence length="353" mass="40480">MSKISVIVPVHNAGSKLRRCIRSIRAQSFSDWSLILIDDGSTDGSYERCKSYQAKDGRIQMHSQQRMGSMAARKKGIELAASPYVAFLDSDDWIGEHALRRLYETAVRSGADIVVSEMTRVAGSFGLLRKVSPSPYCQAERVLAEPEIRSELVPAFLHGHPFPVQFHGKLYKRELLREGGSYSSRVRFFGDDLFFNLEMFLKAGSIHLLPERHYYYRIGGATSRYMPHLFEDMVNGYRIQKEVIEAYYRQEDQISHLFGARVMLLNTLMTCVHYLFFSSLSKEERHRTIKRYCNQLEVLDCANDEKAAGSFCPDFIRSILQADCESLYRLGKTNYFKAVPRRLIMKAVASLSF</sequence>
<dbReference type="EMBL" id="JANIPJ010000001">
    <property type="protein sequence ID" value="MCR2802520.1"/>
    <property type="molecule type" value="Genomic_DNA"/>
</dbReference>
<dbReference type="GO" id="GO:0016758">
    <property type="term" value="F:hexosyltransferase activity"/>
    <property type="evidence" value="ECO:0007669"/>
    <property type="project" value="UniProtKB-ARBA"/>
</dbReference>
<dbReference type="PANTHER" id="PTHR22916">
    <property type="entry name" value="GLYCOSYLTRANSFERASE"/>
    <property type="match status" value="1"/>
</dbReference>
<dbReference type="Gene3D" id="3.90.550.10">
    <property type="entry name" value="Spore Coat Polysaccharide Biosynthesis Protein SpsA, Chain A"/>
    <property type="match status" value="1"/>
</dbReference>
<dbReference type="AlphaFoldDB" id="A0A9X2S6Z6"/>
<evidence type="ECO:0000259" key="2">
    <source>
        <dbReference type="Pfam" id="PF00535"/>
    </source>
</evidence>
<evidence type="ECO:0000256" key="1">
    <source>
        <dbReference type="ARBA" id="ARBA00006739"/>
    </source>
</evidence>
<dbReference type="Pfam" id="PF00535">
    <property type="entry name" value="Glycos_transf_2"/>
    <property type="match status" value="1"/>
</dbReference>
<comment type="caution">
    <text evidence="3">The sequence shown here is derived from an EMBL/GenBank/DDBJ whole genome shotgun (WGS) entry which is preliminary data.</text>
</comment>
<dbReference type="InterPro" id="IPR029044">
    <property type="entry name" value="Nucleotide-diphossugar_trans"/>
</dbReference>